<reference evidence="1 2" key="1">
    <citation type="submission" date="2014-02" db="EMBL/GenBank/DDBJ databases">
        <title>Comparative genomics and transcriptomics to identify genetic mechanisms underlying the emergence of carbapenem resistant Acinetobacter baumannii (CRAb).</title>
        <authorList>
            <person name="Harris A.D."/>
            <person name="Johnson K.J."/>
            <person name="George J."/>
            <person name="Shefchek K."/>
            <person name="Daugherty S.C."/>
            <person name="Parankush S."/>
            <person name="Sadzewicz L."/>
            <person name="Tallon L."/>
            <person name="Sengamalay N."/>
            <person name="Hazen T.H."/>
            <person name="Rasko D.A."/>
        </authorList>
    </citation>
    <scope>NUCLEOTIDE SEQUENCE [LARGE SCALE GENOMIC DNA]</scope>
    <source>
        <strain evidence="1 2">625974</strain>
    </source>
</reference>
<proteinExistence type="predicted"/>
<dbReference type="AlphaFoldDB" id="A0A009P8X2"/>
<gene>
    <name evidence="1" type="ORF">J506_4047</name>
</gene>
<accession>A0A009P8X2</accession>
<evidence type="ECO:0000313" key="1">
    <source>
        <dbReference type="EMBL" id="EXC03856.1"/>
    </source>
</evidence>
<dbReference type="EMBL" id="JEXD01000088">
    <property type="protein sequence ID" value="EXC03856.1"/>
    <property type="molecule type" value="Genomic_DNA"/>
</dbReference>
<organism evidence="1 2">
    <name type="scientific">Acinetobacter baumannii 625974</name>
    <dbReference type="NCBI Taxonomy" id="1310607"/>
    <lineage>
        <taxon>Bacteria</taxon>
        <taxon>Pseudomonadati</taxon>
        <taxon>Pseudomonadota</taxon>
        <taxon>Gammaproteobacteria</taxon>
        <taxon>Moraxellales</taxon>
        <taxon>Moraxellaceae</taxon>
        <taxon>Acinetobacter</taxon>
        <taxon>Acinetobacter calcoaceticus/baumannii complex</taxon>
    </lineage>
</organism>
<dbReference type="Proteomes" id="UP000021108">
    <property type="component" value="Unassembled WGS sequence"/>
</dbReference>
<comment type="caution">
    <text evidence="1">The sequence shown here is derived from an EMBL/GenBank/DDBJ whole genome shotgun (WGS) entry which is preliminary data.</text>
</comment>
<evidence type="ECO:0000313" key="2">
    <source>
        <dbReference type="Proteomes" id="UP000021108"/>
    </source>
</evidence>
<protein>
    <submittedName>
        <fullName evidence="1">Uncharacterized protein</fullName>
    </submittedName>
</protein>
<name>A0A009P8X2_ACIBA</name>
<sequence length="47" mass="5707">MRLKLNKKLIVPFLYKISFPSNPLKIKPDLSILIFIFKKPYKYKKRP</sequence>